<keyword evidence="5" id="KW-0496">Mitochondrion</keyword>
<dbReference type="InterPro" id="IPR026590">
    <property type="entry name" value="Ssirtuin_cat_dom"/>
</dbReference>
<feature type="region of interest" description="Disordered" evidence="7">
    <location>
        <begin position="57"/>
        <end position="81"/>
    </location>
</feature>
<comment type="caution">
    <text evidence="9">The sequence shown here is derived from an EMBL/GenBank/DDBJ whole genome shotgun (WGS) entry which is preliminary data.</text>
</comment>
<reference evidence="9 10" key="1">
    <citation type="submission" date="2016-03" db="EMBL/GenBank/DDBJ databases">
        <title>Whole genome sequencing of Grifola frondosa 9006-11.</title>
        <authorList>
            <person name="Min B."/>
            <person name="Park H."/>
            <person name="Kim J.-G."/>
            <person name="Cho H."/>
            <person name="Oh Y.-L."/>
            <person name="Kong W.-S."/>
            <person name="Choi I.-G."/>
        </authorList>
    </citation>
    <scope>NUCLEOTIDE SEQUENCE [LARGE SCALE GENOMIC DNA]</scope>
    <source>
        <strain evidence="9 10">9006-11</strain>
    </source>
</reference>
<evidence type="ECO:0000256" key="2">
    <source>
        <dbReference type="ARBA" id="ARBA00006924"/>
    </source>
</evidence>
<dbReference type="GO" id="GO:0005739">
    <property type="term" value="C:mitochondrion"/>
    <property type="evidence" value="ECO:0007669"/>
    <property type="project" value="UniProtKB-SubCell"/>
</dbReference>
<evidence type="ECO:0000313" key="10">
    <source>
        <dbReference type="Proteomes" id="UP000092993"/>
    </source>
</evidence>
<dbReference type="STRING" id="5627.A0A1C7MA80"/>
<dbReference type="Proteomes" id="UP000092993">
    <property type="component" value="Unassembled WGS sequence"/>
</dbReference>
<comment type="caution">
    <text evidence="6">Lacks conserved residue(s) required for the propagation of feature annotation.</text>
</comment>
<evidence type="ECO:0000256" key="6">
    <source>
        <dbReference type="PROSITE-ProRule" id="PRU00236"/>
    </source>
</evidence>
<dbReference type="OrthoDB" id="424302at2759"/>
<evidence type="ECO:0000256" key="4">
    <source>
        <dbReference type="ARBA" id="ARBA00023027"/>
    </source>
</evidence>
<comment type="similarity">
    <text evidence="2">Belongs to the sirtuin family. Class I subfamily.</text>
</comment>
<dbReference type="GO" id="GO:0017136">
    <property type="term" value="F:histone deacetylase activity, NAD-dependent"/>
    <property type="evidence" value="ECO:0007669"/>
    <property type="project" value="TreeGrafter"/>
</dbReference>
<evidence type="ECO:0000256" key="5">
    <source>
        <dbReference type="ARBA" id="ARBA00023128"/>
    </source>
</evidence>
<accession>A0A1C7MA80</accession>
<dbReference type="PANTHER" id="PTHR11085">
    <property type="entry name" value="NAD-DEPENDENT PROTEIN DEACYLASE SIRTUIN-5, MITOCHONDRIAL-RELATED"/>
    <property type="match status" value="1"/>
</dbReference>
<dbReference type="InterPro" id="IPR003000">
    <property type="entry name" value="Sirtuin"/>
</dbReference>
<dbReference type="Gene3D" id="3.40.50.1220">
    <property type="entry name" value="TPP-binding domain"/>
    <property type="match status" value="1"/>
</dbReference>
<dbReference type="InterPro" id="IPR029035">
    <property type="entry name" value="DHS-like_NAD/FAD-binding_dom"/>
</dbReference>
<dbReference type="PANTHER" id="PTHR11085:SF10">
    <property type="entry name" value="NAD-DEPENDENT PROTEIN DEACYLASE SIRTUIN-5, MITOCHONDRIAL-RELATED"/>
    <property type="match status" value="1"/>
</dbReference>
<name>A0A1C7MA80_GRIFR</name>
<keyword evidence="10" id="KW-1185">Reference proteome</keyword>
<dbReference type="OMA" id="ACLSCKH"/>
<dbReference type="Gene3D" id="3.30.1600.10">
    <property type="entry name" value="SIR2/SIRT2 'Small Domain"/>
    <property type="match status" value="1"/>
</dbReference>
<organism evidence="9 10">
    <name type="scientific">Grifola frondosa</name>
    <name type="common">Maitake</name>
    <name type="synonym">Polyporus frondosus</name>
    <dbReference type="NCBI Taxonomy" id="5627"/>
    <lineage>
        <taxon>Eukaryota</taxon>
        <taxon>Fungi</taxon>
        <taxon>Dikarya</taxon>
        <taxon>Basidiomycota</taxon>
        <taxon>Agaricomycotina</taxon>
        <taxon>Agaricomycetes</taxon>
        <taxon>Polyporales</taxon>
        <taxon>Grifolaceae</taxon>
        <taxon>Grifola</taxon>
    </lineage>
</organism>
<feature type="region of interest" description="Disordered" evidence="7">
    <location>
        <begin position="353"/>
        <end position="372"/>
    </location>
</feature>
<dbReference type="Pfam" id="PF02146">
    <property type="entry name" value="SIR2"/>
    <property type="match status" value="1"/>
</dbReference>
<dbReference type="AlphaFoldDB" id="A0A1C7MA80"/>
<sequence>RSVTGLYVDRHNRDERVSHADLSPNHTGCAASHDFVFANNLDTSRYRAHCRLLSSRKCRGNNGGGSQRRLGHPGVSGSQGKISQSKLQYHELMDSTGKGFAFRLRSYLGYPPVRDALPNTTHFALAALQYKSIVPQLITQNVDGLHHKALSGAWDEALMHERILQLHGTLHKVHCSFGHVTDRDTFQQMLSEANPQWKAFSDDLEATGSQPRTNPDGDVVLEGVSYNDFVVPNCPSCLLANRRNSVQKPEVIFFGESIPKEVKDKSFQIIDKCDRLFLLGTTLATFSAFRLLKHALELHKPVLLLNVGPTRADGLPGVEKLEIPSGLIMREVAKEVLGSDYSHDSVVQEMLRSGIIKPPPDDEDDLAPRAAG</sequence>
<proteinExistence type="inferred from homology"/>
<dbReference type="EMBL" id="LUGG01000006">
    <property type="protein sequence ID" value="OBZ73820.1"/>
    <property type="molecule type" value="Genomic_DNA"/>
</dbReference>
<evidence type="ECO:0000256" key="1">
    <source>
        <dbReference type="ARBA" id="ARBA00004173"/>
    </source>
</evidence>
<evidence type="ECO:0000256" key="7">
    <source>
        <dbReference type="SAM" id="MobiDB-lite"/>
    </source>
</evidence>
<dbReference type="GO" id="GO:0070403">
    <property type="term" value="F:NAD+ binding"/>
    <property type="evidence" value="ECO:0007669"/>
    <property type="project" value="InterPro"/>
</dbReference>
<protein>
    <submittedName>
        <fullName evidence="9">NAD-dependent protein deacetylase SIR4</fullName>
    </submittedName>
</protein>
<keyword evidence="4" id="KW-0520">NAD</keyword>
<evidence type="ECO:0000313" key="9">
    <source>
        <dbReference type="EMBL" id="OBZ73820.1"/>
    </source>
</evidence>
<gene>
    <name evidence="9" type="ORF">A0H81_06371</name>
</gene>
<evidence type="ECO:0000259" key="8">
    <source>
        <dbReference type="PROSITE" id="PS50305"/>
    </source>
</evidence>
<dbReference type="InterPro" id="IPR026591">
    <property type="entry name" value="Sirtuin_cat_small_dom_sf"/>
</dbReference>
<dbReference type="PROSITE" id="PS50305">
    <property type="entry name" value="SIRTUIN"/>
    <property type="match status" value="1"/>
</dbReference>
<comment type="subcellular location">
    <subcellularLocation>
        <location evidence="1">Mitochondrion</location>
    </subcellularLocation>
</comment>
<dbReference type="InterPro" id="IPR050134">
    <property type="entry name" value="NAD-dep_sirtuin_deacylases"/>
</dbReference>
<keyword evidence="3" id="KW-0808">Transferase</keyword>
<feature type="domain" description="Deacetylase sirtuin-type" evidence="8">
    <location>
        <begin position="1"/>
        <end position="340"/>
    </location>
</feature>
<evidence type="ECO:0000256" key="3">
    <source>
        <dbReference type="ARBA" id="ARBA00022679"/>
    </source>
</evidence>
<feature type="non-terminal residue" evidence="9">
    <location>
        <position position="1"/>
    </location>
</feature>
<dbReference type="SUPFAM" id="SSF52467">
    <property type="entry name" value="DHS-like NAD/FAD-binding domain"/>
    <property type="match status" value="1"/>
</dbReference>